<reference evidence="1" key="2">
    <citation type="journal article" date="2015" name="Data Brief">
        <title>Shoot transcriptome of the giant reed, Arundo donax.</title>
        <authorList>
            <person name="Barrero R.A."/>
            <person name="Guerrero F.D."/>
            <person name="Moolhuijzen P."/>
            <person name="Goolsby J.A."/>
            <person name="Tidwell J."/>
            <person name="Bellgard S.E."/>
            <person name="Bellgard M.I."/>
        </authorList>
    </citation>
    <scope>NUCLEOTIDE SEQUENCE</scope>
    <source>
        <tissue evidence="1">Shoot tissue taken approximately 20 cm above the soil surface</tissue>
    </source>
</reference>
<accession>A0A0A8Y1U1</accession>
<name>A0A0A8Y1U1_ARUDO</name>
<dbReference type="AlphaFoldDB" id="A0A0A8Y1U1"/>
<evidence type="ECO:0000313" key="1">
    <source>
        <dbReference type="EMBL" id="JAD17637.1"/>
    </source>
</evidence>
<reference evidence="1" key="1">
    <citation type="submission" date="2014-09" db="EMBL/GenBank/DDBJ databases">
        <authorList>
            <person name="Magalhaes I.L.F."/>
            <person name="Oliveira U."/>
            <person name="Santos F.R."/>
            <person name="Vidigal T.H.D.A."/>
            <person name="Brescovit A.D."/>
            <person name="Santos A.J."/>
        </authorList>
    </citation>
    <scope>NUCLEOTIDE SEQUENCE</scope>
    <source>
        <tissue evidence="1">Shoot tissue taken approximately 20 cm above the soil surface</tissue>
    </source>
</reference>
<organism evidence="1">
    <name type="scientific">Arundo donax</name>
    <name type="common">Giant reed</name>
    <name type="synonym">Donax arundinaceus</name>
    <dbReference type="NCBI Taxonomy" id="35708"/>
    <lineage>
        <taxon>Eukaryota</taxon>
        <taxon>Viridiplantae</taxon>
        <taxon>Streptophyta</taxon>
        <taxon>Embryophyta</taxon>
        <taxon>Tracheophyta</taxon>
        <taxon>Spermatophyta</taxon>
        <taxon>Magnoliopsida</taxon>
        <taxon>Liliopsida</taxon>
        <taxon>Poales</taxon>
        <taxon>Poaceae</taxon>
        <taxon>PACMAD clade</taxon>
        <taxon>Arundinoideae</taxon>
        <taxon>Arundineae</taxon>
        <taxon>Arundo</taxon>
    </lineage>
</organism>
<protein>
    <submittedName>
        <fullName evidence="1">Uncharacterized protein</fullName>
    </submittedName>
</protein>
<dbReference type="EMBL" id="GBRH01280258">
    <property type="protein sequence ID" value="JAD17637.1"/>
    <property type="molecule type" value="Transcribed_RNA"/>
</dbReference>
<proteinExistence type="predicted"/>
<sequence>MVHLSNYTITNSHTHTHMLMLRTIQISKPIACRPHKHLTNGDTRYPIRMYQQFQYTPVATWRAP</sequence>